<organism evidence="1 2">
    <name type="scientific">Helianthus annuus</name>
    <name type="common">Common sunflower</name>
    <dbReference type="NCBI Taxonomy" id="4232"/>
    <lineage>
        <taxon>Eukaryota</taxon>
        <taxon>Viridiplantae</taxon>
        <taxon>Streptophyta</taxon>
        <taxon>Embryophyta</taxon>
        <taxon>Tracheophyta</taxon>
        <taxon>Spermatophyta</taxon>
        <taxon>Magnoliopsida</taxon>
        <taxon>eudicotyledons</taxon>
        <taxon>Gunneridae</taxon>
        <taxon>Pentapetalae</taxon>
        <taxon>asterids</taxon>
        <taxon>campanulids</taxon>
        <taxon>Asterales</taxon>
        <taxon>Asteraceae</taxon>
        <taxon>Asteroideae</taxon>
        <taxon>Heliantheae alliance</taxon>
        <taxon>Heliantheae</taxon>
        <taxon>Helianthus</taxon>
    </lineage>
</organism>
<accession>A0A9K3GU04</accession>
<protein>
    <submittedName>
        <fullName evidence="1">Uncharacterized protein</fullName>
    </submittedName>
</protein>
<gene>
    <name evidence="1" type="ORF">HanXRQr2_Chr17g0805681</name>
</gene>
<dbReference type="AlphaFoldDB" id="A0A9K3GU04"/>
<comment type="caution">
    <text evidence="1">The sequence shown here is derived from an EMBL/GenBank/DDBJ whole genome shotgun (WGS) entry which is preliminary data.</text>
</comment>
<proteinExistence type="predicted"/>
<evidence type="ECO:0000313" key="1">
    <source>
        <dbReference type="EMBL" id="KAF5755697.1"/>
    </source>
</evidence>
<dbReference type="EMBL" id="MNCJ02000332">
    <property type="protein sequence ID" value="KAF5755697.1"/>
    <property type="molecule type" value="Genomic_DNA"/>
</dbReference>
<keyword evidence="2" id="KW-1185">Reference proteome</keyword>
<reference evidence="1" key="1">
    <citation type="journal article" date="2017" name="Nature">
        <title>The sunflower genome provides insights into oil metabolism, flowering and Asterid evolution.</title>
        <authorList>
            <person name="Badouin H."/>
            <person name="Gouzy J."/>
            <person name="Grassa C.J."/>
            <person name="Murat F."/>
            <person name="Staton S.E."/>
            <person name="Cottret L."/>
            <person name="Lelandais-Briere C."/>
            <person name="Owens G.L."/>
            <person name="Carrere S."/>
            <person name="Mayjonade B."/>
            <person name="Legrand L."/>
            <person name="Gill N."/>
            <person name="Kane N.C."/>
            <person name="Bowers J.E."/>
            <person name="Hubner S."/>
            <person name="Bellec A."/>
            <person name="Berard A."/>
            <person name="Berges H."/>
            <person name="Blanchet N."/>
            <person name="Boniface M.C."/>
            <person name="Brunel D."/>
            <person name="Catrice O."/>
            <person name="Chaidir N."/>
            <person name="Claudel C."/>
            <person name="Donnadieu C."/>
            <person name="Faraut T."/>
            <person name="Fievet G."/>
            <person name="Helmstetter N."/>
            <person name="King M."/>
            <person name="Knapp S.J."/>
            <person name="Lai Z."/>
            <person name="Le Paslier M.C."/>
            <person name="Lippi Y."/>
            <person name="Lorenzon L."/>
            <person name="Mandel J.R."/>
            <person name="Marage G."/>
            <person name="Marchand G."/>
            <person name="Marquand E."/>
            <person name="Bret-Mestries E."/>
            <person name="Morien E."/>
            <person name="Nambeesan S."/>
            <person name="Nguyen T."/>
            <person name="Pegot-Espagnet P."/>
            <person name="Pouilly N."/>
            <person name="Raftis F."/>
            <person name="Sallet E."/>
            <person name="Schiex T."/>
            <person name="Thomas J."/>
            <person name="Vandecasteele C."/>
            <person name="Vares D."/>
            <person name="Vear F."/>
            <person name="Vautrin S."/>
            <person name="Crespi M."/>
            <person name="Mangin B."/>
            <person name="Burke J.M."/>
            <person name="Salse J."/>
            <person name="Munos S."/>
            <person name="Vincourt P."/>
            <person name="Rieseberg L.H."/>
            <person name="Langlade N.B."/>
        </authorList>
    </citation>
    <scope>NUCLEOTIDE SEQUENCE</scope>
    <source>
        <tissue evidence="1">Leaves</tissue>
    </source>
</reference>
<name>A0A9K3GU04_HELAN</name>
<reference evidence="1" key="2">
    <citation type="submission" date="2020-06" db="EMBL/GenBank/DDBJ databases">
        <title>Helianthus annuus Genome sequencing and assembly Release 2.</title>
        <authorList>
            <person name="Gouzy J."/>
            <person name="Langlade N."/>
            <person name="Munos S."/>
        </authorList>
    </citation>
    <scope>NUCLEOTIDE SEQUENCE</scope>
    <source>
        <tissue evidence="1">Leaves</tissue>
    </source>
</reference>
<evidence type="ECO:0000313" key="2">
    <source>
        <dbReference type="Proteomes" id="UP000215914"/>
    </source>
</evidence>
<dbReference type="Proteomes" id="UP000215914">
    <property type="component" value="Unassembled WGS sequence"/>
</dbReference>
<sequence>MSFLMATDRQSPRLVRYIGPNLPRLRARYTLHVLPVLNRCAASPMCRSEIAPRGLWFSCLLFDPCRRSRYMAMIFRKCV</sequence>
<dbReference type="Gramene" id="mRNA:HanXRQr2_Chr17g0805681">
    <property type="protein sequence ID" value="CDS:HanXRQr2_Chr17g0805681.1"/>
    <property type="gene ID" value="HanXRQr2_Chr17g0805681"/>
</dbReference>